<evidence type="ECO:0000256" key="4">
    <source>
        <dbReference type="ARBA" id="ARBA00022692"/>
    </source>
</evidence>
<keyword evidence="6 7" id="KW-0472">Membrane</keyword>
<evidence type="ECO:0000313" key="10">
    <source>
        <dbReference type="Proteomes" id="UP000031121"/>
    </source>
</evidence>
<dbReference type="EMBL" id="CP009302">
    <property type="protein sequence ID" value="AJC12371.1"/>
    <property type="molecule type" value="Genomic_DNA"/>
</dbReference>
<keyword evidence="5 7" id="KW-1133">Transmembrane helix</keyword>
<dbReference type="OrthoDB" id="9804865at2"/>
<evidence type="ECO:0000259" key="8">
    <source>
        <dbReference type="Pfam" id="PF00892"/>
    </source>
</evidence>
<proteinExistence type="inferred from homology"/>
<dbReference type="SUPFAM" id="SSF103481">
    <property type="entry name" value="Multidrug resistance efflux transporter EmrE"/>
    <property type="match status" value="2"/>
</dbReference>
<comment type="similarity">
    <text evidence="2">Belongs to the EamA transporter family.</text>
</comment>
<feature type="transmembrane region" description="Helical" evidence="7">
    <location>
        <begin position="62"/>
        <end position="79"/>
    </location>
</feature>
<feature type="transmembrane region" description="Helical" evidence="7">
    <location>
        <begin position="261"/>
        <end position="284"/>
    </location>
</feature>
<feature type="transmembrane region" description="Helical" evidence="7">
    <location>
        <begin position="235"/>
        <end position="255"/>
    </location>
</feature>
<evidence type="ECO:0000256" key="1">
    <source>
        <dbReference type="ARBA" id="ARBA00004651"/>
    </source>
</evidence>
<feature type="transmembrane region" description="Helical" evidence="7">
    <location>
        <begin position="31"/>
        <end position="50"/>
    </location>
</feature>
<evidence type="ECO:0000313" key="9">
    <source>
        <dbReference type="EMBL" id="AJC12371.1"/>
    </source>
</evidence>
<comment type="subcellular location">
    <subcellularLocation>
        <location evidence="1">Cell membrane</location>
        <topology evidence="1">Multi-pass membrane protein</topology>
    </subcellularLocation>
</comment>
<keyword evidence="3" id="KW-1003">Cell membrane</keyword>
<dbReference type="AlphaFoldDB" id="A0A0A8B4D9"/>
<dbReference type="InterPro" id="IPR051258">
    <property type="entry name" value="Diverse_Substrate_Transporter"/>
</dbReference>
<reference evidence="10" key="1">
    <citation type="submission" date="2014-08" db="EMBL/GenBank/DDBJ databases">
        <title>Coriobacteriaceae sp. complete genome.</title>
        <authorList>
            <person name="Looft T."/>
            <person name="Bayles D.O."/>
            <person name="Stanton T.B."/>
        </authorList>
    </citation>
    <scope>NUCLEOTIDE SEQUENCE [LARGE SCALE GENOMIC DNA]</scope>
    <source>
        <strain evidence="10">68-1-3</strain>
    </source>
</reference>
<feature type="domain" description="EamA" evidence="8">
    <location>
        <begin position="3"/>
        <end position="133"/>
    </location>
</feature>
<dbReference type="RefSeq" id="WP_039689637.1">
    <property type="nucleotide sequence ID" value="NZ_CP009302.1"/>
</dbReference>
<feature type="transmembrane region" description="Helical" evidence="7">
    <location>
        <begin position="171"/>
        <end position="191"/>
    </location>
</feature>
<feature type="domain" description="EamA" evidence="8">
    <location>
        <begin position="142"/>
        <end position="276"/>
    </location>
</feature>
<dbReference type="HOGENOM" id="CLU_033863_21_3_11"/>
<dbReference type="Proteomes" id="UP000031121">
    <property type="component" value="Chromosome"/>
</dbReference>
<evidence type="ECO:0000256" key="2">
    <source>
        <dbReference type="ARBA" id="ARBA00007362"/>
    </source>
</evidence>
<dbReference type="InterPro" id="IPR037185">
    <property type="entry name" value="EmrE-like"/>
</dbReference>
<sequence length="296" mass="32122">MRYYAMIITATIIWGSTFVLVKDITEVLGPAWLVGIRFALAAVILALFFFKERDVYLDKRNALYGCVCGFVLFAGYYVQTVGITDTTPGKNAFLTATYCVIVPFSAWLLMRRRPTRFSIAGAAIALTGIGLISLNGDFTMRFGDALSLGCAFFFALHITLISMLTSEKNALAITIWQFAVVGACGLTVAALTEPVPDLARFGLDDVLVMGYLTVFATALALLMQNTAQPHMTPATASLILTFESVFGASFSILLGAEELTLRLFVGFALVFSSVLVAEVLPAWLDKRRRLAAETAS</sequence>
<evidence type="ECO:0000256" key="7">
    <source>
        <dbReference type="SAM" id="Phobius"/>
    </source>
</evidence>
<dbReference type="STRING" id="1531429.JI75_06585"/>
<dbReference type="GO" id="GO:0005886">
    <property type="term" value="C:plasma membrane"/>
    <property type="evidence" value="ECO:0007669"/>
    <property type="project" value="UniProtKB-SubCell"/>
</dbReference>
<dbReference type="Pfam" id="PF00892">
    <property type="entry name" value="EamA"/>
    <property type="match status" value="2"/>
</dbReference>
<feature type="transmembrane region" description="Helical" evidence="7">
    <location>
        <begin position="117"/>
        <end position="134"/>
    </location>
</feature>
<evidence type="ECO:0000256" key="3">
    <source>
        <dbReference type="ARBA" id="ARBA00022475"/>
    </source>
</evidence>
<reference evidence="9 10" key="2">
    <citation type="journal article" date="2015" name="Genome Announc.">
        <title>Complete Genome Sequence of Coriobacteriaceae Strain 68-1-3, a Novel Mucus-Degrading Isolate from the Swine Intestinal Tract.</title>
        <authorList>
            <person name="Looft T."/>
            <person name="Bayles D.O."/>
            <person name="Alt D.P."/>
            <person name="Stanton T.B."/>
        </authorList>
    </citation>
    <scope>NUCLEOTIDE SEQUENCE [LARGE SCALE GENOMIC DNA]</scope>
    <source>
        <strain evidence="9 10">68-1-3</strain>
    </source>
</reference>
<dbReference type="KEGG" id="cbac:JI75_06585"/>
<gene>
    <name evidence="9" type="ORF">JI75_06585</name>
</gene>
<organism evidence="9 10">
    <name type="scientific">Berryella intestinalis</name>
    <dbReference type="NCBI Taxonomy" id="1531429"/>
    <lineage>
        <taxon>Bacteria</taxon>
        <taxon>Bacillati</taxon>
        <taxon>Actinomycetota</taxon>
        <taxon>Coriobacteriia</taxon>
        <taxon>Eggerthellales</taxon>
        <taxon>Eggerthellaceae</taxon>
        <taxon>Berryella</taxon>
    </lineage>
</organism>
<accession>A0A0A8B4D9</accession>
<dbReference type="InterPro" id="IPR000620">
    <property type="entry name" value="EamA_dom"/>
</dbReference>
<evidence type="ECO:0000256" key="5">
    <source>
        <dbReference type="ARBA" id="ARBA00022989"/>
    </source>
</evidence>
<dbReference type="PANTHER" id="PTHR42920:SF5">
    <property type="entry name" value="EAMA DOMAIN-CONTAINING PROTEIN"/>
    <property type="match status" value="1"/>
</dbReference>
<feature type="transmembrane region" description="Helical" evidence="7">
    <location>
        <begin position="146"/>
        <end position="164"/>
    </location>
</feature>
<feature type="transmembrane region" description="Helical" evidence="7">
    <location>
        <begin position="91"/>
        <end position="110"/>
    </location>
</feature>
<keyword evidence="4 7" id="KW-0812">Transmembrane</keyword>
<keyword evidence="10" id="KW-1185">Reference proteome</keyword>
<protein>
    <recommendedName>
        <fullName evidence="8">EamA domain-containing protein</fullName>
    </recommendedName>
</protein>
<dbReference type="PANTHER" id="PTHR42920">
    <property type="entry name" value="OS03G0707200 PROTEIN-RELATED"/>
    <property type="match status" value="1"/>
</dbReference>
<name>A0A0A8B4D9_9ACTN</name>
<feature type="transmembrane region" description="Helical" evidence="7">
    <location>
        <begin position="206"/>
        <end position="223"/>
    </location>
</feature>
<evidence type="ECO:0000256" key="6">
    <source>
        <dbReference type="ARBA" id="ARBA00023136"/>
    </source>
</evidence>